<evidence type="ECO:0000313" key="2">
    <source>
        <dbReference type="EMBL" id="QLH49740.1"/>
    </source>
</evidence>
<dbReference type="EMBL" id="CP058708">
    <property type="protein sequence ID" value="QLH49740.1"/>
    <property type="molecule type" value="Genomic_DNA"/>
</dbReference>
<dbReference type="Proteomes" id="UP000021315">
    <property type="component" value="Unassembled WGS sequence"/>
</dbReference>
<name>A0A080M424_9PROT</name>
<dbReference type="RefSeq" id="WP_034950874.1">
    <property type="nucleotide sequence ID" value="NZ_JDST02000067.1"/>
</dbReference>
<protein>
    <submittedName>
        <fullName evidence="2">GCN5 family acetyltransferase</fullName>
    </submittedName>
</protein>
<proteinExistence type="predicted"/>
<dbReference type="AlphaFoldDB" id="A0A080M424"/>
<dbReference type="EMBL" id="JDST02000067">
    <property type="protein sequence ID" value="KFB75943.1"/>
    <property type="molecule type" value="Genomic_DNA"/>
</dbReference>
<accession>A0A080M424</accession>
<keyword evidence="3" id="KW-1185">Reference proteome</keyword>
<dbReference type="KEGG" id="acog:HWD57_08060"/>
<organism evidence="1 3">
    <name type="scientific">Candidatus Accumulibacter cognatus</name>
    <dbReference type="NCBI Taxonomy" id="2954383"/>
    <lineage>
        <taxon>Bacteria</taxon>
        <taxon>Pseudomonadati</taxon>
        <taxon>Pseudomonadota</taxon>
        <taxon>Betaproteobacteria</taxon>
        <taxon>Candidatus Accumulibacter</taxon>
    </lineage>
</organism>
<dbReference type="Proteomes" id="UP000509684">
    <property type="component" value="Chromosome"/>
</dbReference>
<evidence type="ECO:0000313" key="4">
    <source>
        <dbReference type="Proteomes" id="UP000509684"/>
    </source>
</evidence>
<evidence type="ECO:0000313" key="1">
    <source>
        <dbReference type="EMBL" id="KFB75943.1"/>
    </source>
</evidence>
<gene>
    <name evidence="1" type="ORF">AW06_002960</name>
    <name evidence="2" type="ORF">HWD57_08060</name>
</gene>
<dbReference type="STRING" id="1453999.AW06_002960"/>
<sequence length="147" mass="16574">MSSDNYPPAVDPSHVGEYPAVVKAGGGYVWDAVLEYRVWCHPHEGADDPDKDGSDYYYAFETYAEALSFSQGTKGAEEPLALILQVEYIDEPKPGQYEHKKEERLTEWPVEFLRRPQRTARTIPDFLSPSAPANRLDIIRGIAKKST</sequence>
<reference evidence="1 3" key="1">
    <citation type="submission" date="2014-02" db="EMBL/GenBank/DDBJ databases">
        <title>Expanding our view of genomic diversity in Candidatus Accumulibacter clades.</title>
        <authorList>
            <person name="Skennerton C.T."/>
            <person name="Barr J.J."/>
            <person name="Slater F.R."/>
            <person name="Bond P.L."/>
            <person name="Tyson G.W."/>
        </authorList>
    </citation>
    <scope>NUCLEOTIDE SEQUENCE [LARGE SCALE GENOMIC DNA]</scope>
    <source>
        <strain evidence="3">SK-02</strain>
    </source>
</reference>
<reference evidence="2" key="3">
    <citation type="submission" date="2020-06" db="EMBL/GenBank/DDBJ databases">
        <authorList>
            <person name="Arumugam K."/>
            <person name="Besarab I."/>
            <person name="Haryono M."/>
            <person name="Bagci C."/>
            <person name="Beier S."/>
            <person name="Buchfink B."/>
            <person name="Gorska A."/>
            <person name="Qiu G."/>
            <person name="Huson D.H."/>
            <person name="Williams R.B."/>
        </authorList>
    </citation>
    <scope>NUCLEOTIDE SEQUENCE</scope>
    <source>
        <strain evidence="2">SSA1</strain>
    </source>
</reference>
<reference evidence="2 4" key="2">
    <citation type="journal article" date="2019" name="Microbiome">
        <title>Annotated bacterial chromosomes from frame-shift-corrected long-read metagenomic data.</title>
        <authorList>
            <person name="Arumugam K."/>
            <person name="Bagci C."/>
            <person name="Bessarab I."/>
            <person name="Beier S."/>
            <person name="Buchfink B."/>
            <person name="Gorska A."/>
            <person name="Qiu G."/>
            <person name="Huson D.H."/>
            <person name="Williams R.B.H."/>
        </authorList>
    </citation>
    <scope>NUCLEOTIDE SEQUENCE [LARGE SCALE GENOMIC DNA]</scope>
    <source>
        <strain evidence="2">SSA1</strain>
    </source>
</reference>
<evidence type="ECO:0000313" key="3">
    <source>
        <dbReference type="Proteomes" id="UP000021315"/>
    </source>
</evidence>
<accession>A0A7D5S9Q2</accession>